<accession>A0A3R6EQG5</accession>
<evidence type="ECO:0000313" key="2">
    <source>
        <dbReference type="EMBL" id="RHH74012.1"/>
    </source>
</evidence>
<evidence type="ECO:0008006" key="4">
    <source>
        <dbReference type="Google" id="ProtNLM"/>
    </source>
</evidence>
<dbReference type="Proteomes" id="UP000283732">
    <property type="component" value="Unassembled WGS sequence"/>
</dbReference>
<evidence type="ECO:0000313" key="3">
    <source>
        <dbReference type="Proteomes" id="UP000283732"/>
    </source>
</evidence>
<dbReference type="AlphaFoldDB" id="A0A3R6EQG5"/>
<comment type="caution">
    <text evidence="2">The sequence shown here is derived from an EMBL/GenBank/DDBJ whole genome shotgun (WGS) entry which is preliminary data.</text>
</comment>
<feature type="chain" id="PRO_5018752810" description="Lipoprotein" evidence="1">
    <location>
        <begin position="21"/>
        <end position="121"/>
    </location>
</feature>
<feature type="signal peptide" evidence="1">
    <location>
        <begin position="1"/>
        <end position="20"/>
    </location>
</feature>
<dbReference type="Gene3D" id="3.30.110.70">
    <property type="entry name" value="Hypothetical protein apc22750. Chain B"/>
    <property type="match status" value="1"/>
</dbReference>
<gene>
    <name evidence="2" type="ORF">DW191_19130</name>
</gene>
<keyword evidence="1" id="KW-0732">Signal</keyword>
<proteinExistence type="predicted"/>
<dbReference type="PROSITE" id="PS51257">
    <property type="entry name" value="PROKAR_LIPOPROTEIN"/>
    <property type="match status" value="1"/>
</dbReference>
<dbReference type="SUPFAM" id="SSF117782">
    <property type="entry name" value="YbjQ-like"/>
    <property type="match status" value="1"/>
</dbReference>
<protein>
    <recommendedName>
        <fullName evidence="4">Lipoprotein</fullName>
    </recommendedName>
</protein>
<dbReference type="RefSeq" id="WP_122291590.1">
    <property type="nucleotide sequence ID" value="NZ_QRKC01000015.1"/>
</dbReference>
<evidence type="ECO:0000256" key="1">
    <source>
        <dbReference type="SAM" id="SignalP"/>
    </source>
</evidence>
<dbReference type="InterPro" id="IPR035439">
    <property type="entry name" value="UPF0145_dom_sf"/>
</dbReference>
<sequence length="121" mass="13797">MKRILFVFMLFLLMAGCSSPYRVVTNSVDFSMYTDNGFFISESDAVPFEYNGVSLLFTKIVPGYENGYYKAANYQDATTEIVRNAMLLKADGIVNLKYSIVPINKYEYELHVSGMAIKRKK</sequence>
<dbReference type="EMBL" id="QRKC01000015">
    <property type="protein sequence ID" value="RHH74012.1"/>
    <property type="molecule type" value="Genomic_DNA"/>
</dbReference>
<name>A0A3R6EQG5_9BACT</name>
<organism evidence="2 3">
    <name type="scientific">Parabacteroides merdae</name>
    <dbReference type="NCBI Taxonomy" id="46503"/>
    <lineage>
        <taxon>Bacteria</taxon>
        <taxon>Pseudomonadati</taxon>
        <taxon>Bacteroidota</taxon>
        <taxon>Bacteroidia</taxon>
        <taxon>Bacteroidales</taxon>
        <taxon>Tannerellaceae</taxon>
        <taxon>Parabacteroides</taxon>
    </lineage>
</organism>
<reference evidence="2 3" key="1">
    <citation type="submission" date="2018-08" db="EMBL/GenBank/DDBJ databases">
        <title>A genome reference for cultivated species of the human gut microbiota.</title>
        <authorList>
            <person name="Zou Y."/>
            <person name="Xue W."/>
            <person name="Luo G."/>
        </authorList>
    </citation>
    <scope>NUCLEOTIDE SEQUENCE [LARGE SCALE GENOMIC DNA]</scope>
    <source>
        <strain evidence="2 3">AM16-50</strain>
    </source>
</reference>